<keyword evidence="1" id="KW-0732">Signal</keyword>
<dbReference type="EMBL" id="CAJOBB010000540">
    <property type="protein sequence ID" value="CAF3702026.1"/>
    <property type="molecule type" value="Genomic_DNA"/>
</dbReference>
<dbReference type="AlphaFoldDB" id="A0A818URR5"/>
<comment type="caution">
    <text evidence="2">The sequence shown here is derived from an EMBL/GenBank/DDBJ whole genome shotgun (WGS) entry which is preliminary data.</text>
</comment>
<gene>
    <name evidence="2" type="ORF">KXQ929_LOCUS11116</name>
</gene>
<name>A0A818URR5_9BILA</name>
<evidence type="ECO:0000313" key="2">
    <source>
        <dbReference type="EMBL" id="CAF3702026.1"/>
    </source>
</evidence>
<protein>
    <submittedName>
        <fullName evidence="2">Uncharacterized protein</fullName>
    </submittedName>
</protein>
<feature type="chain" id="PRO_5033009717" evidence="1">
    <location>
        <begin position="33"/>
        <end position="128"/>
    </location>
</feature>
<reference evidence="2" key="1">
    <citation type="submission" date="2021-02" db="EMBL/GenBank/DDBJ databases">
        <authorList>
            <person name="Nowell W R."/>
        </authorList>
    </citation>
    <scope>NUCLEOTIDE SEQUENCE</scope>
</reference>
<dbReference type="Proteomes" id="UP000663868">
    <property type="component" value="Unassembled WGS sequence"/>
</dbReference>
<proteinExistence type="predicted"/>
<organism evidence="2 3">
    <name type="scientific">Adineta steineri</name>
    <dbReference type="NCBI Taxonomy" id="433720"/>
    <lineage>
        <taxon>Eukaryota</taxon>
        <taxon>Metazoa</taxon>
        <taxon>Spiralia</taxon>
        <taxon>Gnathifera</taxon>
        <taxon>Rotifera</taxon>
        <taxon>Eurotatoria</taxon>
        <taxon>Bdelloidea</taxon>
        <taxon>Adinetida</taxon>
        <taxon>Adinetidae</taxon>
        <taxon>Adineta</taxon>
    </lineage>
</organism>
<sequence length="128" mass="14788">MSSLMSIFNINLHIFTLLLLLLIFVAKQQISANSIYRGNPYESQLSLFDDDQLNLEPSSDNLFYEPIDNAKSLTIRRLRTYRSNSVQPMPHISVRNGVVRLIPYKKRTTIPLELQKALYAHGIVGRRR</sequence>
<accession>A0A818URR5</accession>
<evidence type="ECO:0000313" key="3">
    <source>
        <dbReference type="Proteomes" id="UP000663868"/>
    </source>
</evidence>
<feature type="signal peptide" evidence="1">
    <location>
        <begin position="1"/>
        <end position="32"/>
    </location>
</feature>
<evidence type="ECO:0000256" key="1">
    <source>
        <dbReference type="SAM" id="SignalP"/>
    </source>
</evidence>